<dbReference type="EMBL" id="LAKD02000032">
    <property type="protein sequence ID" value="OPF80287.1"/>
    <property type="molecule type" value="Genomic_DNA"/>
</dbReference>
<name>A0A1V4D6M3_9ACTN</name>
<evidence type="ECO:0000259" key="1">
    <source>
        <dbReference type="Pfam" id="PF00171"/>
    </source>
</evidence>
<proteinExistence type="predicted"/>
<dbReference type="InterPro" id="IPR016163">
    <property type="entry name" value="Ald_DH_C"/>
</dbReference>
<evidence type="ECO:0000313" key="3">
    <source>
        <dbReference type="Proteomes" id="UP000033615"/>
    </source>
</evidence>
<comment type="caution">
    <text evidence="2">The sequence shown here is derived from an EMBL/GenBank/DDBJ whole genome shotgun (WGS) entry which is preliminary data.</text>
</comment>
<dbReference type="Proteomes" id="UP000033615">
    <property type="component" value="Unassembled WGS sequence"/>
</dbReference>
<dbReference type="Pfam" id="PF00171">
    <property type="entry name" value="Aldedh"/>
    <property type="match status" value="1"/>
</dbReference>
<dbReference type="OrthoDB" id="6882680at2"/>
<sequence>MRLVDLSVPLATDMPVYPGDPRVAIAPALSVAADGVNVTHLDMGSQSEMPHGGFKKSGYGKDLSAYGFEDYTRVKHVMTAL</sequence>
<protein>
    <recommendedName>
        <fullName evidence="1">Aldehyde dehydrogenase domain-containing protein</fullName>
    </recommendedName>
</protein>
<accession>A0A1V4D6M3</accession>
<dbReference type="Gene3D" id="3.40.309.10">
    <property type="entry name" value="Aldehyde Dehydrogenase, Chain A, domain 2"/>
    <property type="match status" value="1"/>
</dbReference>
<dbReference type="GO" id="GO:0016620">
    <property type="term" value="F:oxidoreductase activity, acting on the aldehyde or oxo group of donors, NAD or NADP as acceptor"/>
    <property type="evidence" value="ECO:0007669"/>
    <property type="project" value="InterPro"/>
</dbReference>
<reference evidence="2" key="1">
    <citation type="submission" date="2016-12" db="EMBL/GenBank/DDBJ databases">
        <title>Genome sequence of Streptomyces antioxidans MUSC 164.</title>
        <authorList>
            <person name="Lee L.-H."/>
            <person name="Ser H.-L."/>
        </authorList>
    </citation>
    <scope>NUCLEOTIDE SEQUENCE [LARGE SCALE GENOMIC DNA]</scope>
    <source>
        <strain evidence="2">MUSC 164</strain>
    </source>
</reference>
<gene>
    <name evidence="2" type="ORF">VT50_0213805</name>
</gene>
<organism evidence="2 3">
    <name type="scientific">Streptomyces antioxidans</name>
    <dbReference type="NCBI Taxonomy" id="1507734"/>
    <lineage>
        <taxon>Bacteria</taxon>
        <taxon>Bacillati</taxon>
        <taxon>Actinomycetota</taxon>
        <taxon>Actinomycetes</taxon>
        <taxon>Kitasatosporales</taxon>
        <taxon>Streptomycetaceae</taxon>
        <taxon>Streptomyces</taxon>
    </lineage>
</organism>
<dbReference type="AlphaFoldDB" id="A0A1V4D6M3"/>
<keyword evidence="3" id="KW-1185">Reference proteome</keyword>
<feature type="domain" description="Aldehyde dehydrogenase" evidence="1">
    <location>
        <begin position="27"/>
        <end position="77"/>
    </location>
</feature>
<dbReference type="InterPro" id="IPR016161">
    <property type="entry name" value="Ald_DH/histidinol_DH"/>
</dbReference>
<evidence type="ECO:0000313" key="2">
    <source>
        <dbReference type="EMBL" id="OPF80287.1"/>
    </source>
</evidence>
<dbReference type="InterPro" id="IPR015590">
    <property type="entry name" value="Aldehyde_DH_dom"/>
</dbReference>
<dbReference type="SUPFAM" id="SSF53720">
    <property type="entry name" value="ALDH-like"/>
    <property type="match status" value="1"/>
</dbReference>